<dbReference type="PRINTS" id="PR00038">
    <property type="entry name" value="HTHLUXR"/>
</dbReference>
<dbReference type="Proteomes" id="UP001549257">
    <property type="component" value="Unassembled WGS sequence"/>
</dbReference>
<dbReference type="InterPro" id="IPR027417">
    <property type="entry name" value="P-loop_NTPase"/>
</dbReference>
<keyword evidence="2" id="KW-0238">DNA-binding</keyword>
<dbReference type="Gene3D" id="1.10.10.10">
    <property type="entry name" value="Winged helix-like DNA-binding domain superfamily/Winged helix DNA-binding domain"/>
    <property type="match status" value="1"/>
</dbReference>
<dbReference type="EMBL" id="JBEPSJ010000006">
    <property type="protein sequence ID" value="MET4584115.1"/>
    <property type="molecule type" value="Genomic_DNA"/>
</dbReference>
<dbReference type="InterPro" id="IPR041664">
    <property type="entry name" value="AAA_16"/>
</dbReference>
<reference evidence="2 3" key="1">
    <citation type="submission" date="2024-06" db="EMBL/GenBank/DDBJ databases">
        <title>Sorghum-associated microbial communities from plants grown in Nebraska, USA.</title>
        <authorList>
            <person name="Schachtman D."/>
        </authorList>
    </citation>
    <scope>NUCLEOTIDE SEQUENCE [LARGE SCALE GENOMIC DNA]</scope>
    <source>
        <strain evidence="2 3">2857</strain>
    </source>
</reference>
<dbReference type="PANTHER" id="PTHR43642">
    <property type="entry name" value="HYBRID SIGNAL TRANSDUCTION HISTIDINE KINASE G"/>
    <property type="match status" value="1"/>
</dbReference>
<dbReference type="PANTHER" id="PTHR43642:SF1">
    <property type="entry name" value="HYBRID SIGNAL TRANSDUCTION HISTIDINE KINASE G"/>
    <property type="match status" value="1"/>
</dbReference>
<keyword evidence="3" id="KW-1185">Reference proteome</keyword>
<dbReference type="RefSeq" id="WP_354026280.1">
    <property type="nucleotide sequence ID" value="NZ_JBEPSJ010000006.1"/>
</dbReference>
<dbReference type="Pfam" id="PF00196">
    <property type="entry name" value="GerE"/>
    <property type="match status" value="1"/>
</dbReference>
<name>A0ABV2QU80_9MICO</name>
<proteinExistence type="predicted"/>
<sequence length="945" mass="101079">MNNISATAGRVQGLDRKTLVGSDRFRFPLRGRSAEAEVIAAAISDVDSGESRIVLLRGVAGSGKTRLLGEILTSTSRSGWRAVVAVPDPESHLVPTAVLIDAALAAEPPLLTAADVAALATSPDSRYWFIQMYRNAVEAAAQENSFVFIVDDLQWADAASIAILRSLVSSMGDLPILWAFAARTGEHDENVRAALSEWATEGSVIEIESLSDDATVDMATDLLGGVPDAGLEATLRRAENLPLLVSELVQGLVEENLVTVDDDVAAVRDAQIPERFGASIRERIVRLPRRAGHLVQVASILGRNFSVSNLAELLGESTSELIDGIDLAIQADILVNGSPLKFRHDAIRETAELMLRPAIRTHLRRRAADIRLRSGEPLLAVAASVADSAERGDTAAVDLLHDAALQLAPVDATGAAGLANRAVELASSPDQYGLIADLIPVLWVGGRVDAAKTLAHGLKTVLSPADRARTQLAIARLETESSFAAAIATADEALAMDGVPLGVRAQLLAVKTLNLANIGDYTRLGESVVEARVAAQIAGDVAALATVDATESVLRFYEHRWADASRLIGTAVASMSRLPGFEAAQWLPEGLWPAFLANAAGEGREALRITEGRIEETQRTRSAIALAFWTMVKCRTLFDLGDLEEARAQAETVMTMAADLDLGDFAQATAGVVLYRVALLEGDYAACQAQSGKVRAMADSAALRLTGSWLLALTADADGDTESVMTWTAGAYETLEVPTPSLMTPADTADDALLARMWHKAGATERLERLAAVSRFRAETNPENALVKGIDAHIRALLSDSVDEMRVAVELLRTTERPLALALALEDLGLAEMKAETGGQEQSWNEAADILEKHGAVRDANRVLRHLRGLGVRRRAKASEQHSGMLSARELQVAERLASGSTTKQIASDLSLSQHTVLSHVRHIYEKWGISTRRALVERVARRAG</sequence>
<dbReference type="Pfam" id="PF13191">
    <property type="entry name" value="AAA_16"/>
    <property type="match status" value="1"/>
</dbReference>
<dbReference type="CDD" id="cd06170">
    <property type="entry name" value="LuxR_C_like"/>
    <property type="match status" value="1"/>
</dbReference>
<evidence type="ECO:0000313" key="2">
    <source>
        <dbReference type="EMBL" id="MET4584115.1"/>
    </source>
</evidence>
<accession>A0ABV2QU80</accession>
<evidence type="ECO:0000313" key="3">
    <source>
        <dbReference type="Proteomes" id="UP001549257"/>
    </source>
</evidence>
<dbReference type="PROSITE" id="PS50043">
    <property type="entry name" value="HTH_LUXR_2"/>
    <property type="match status" value="1"/>
</dbReference>
<dbReference type="InterPro" id="IPR036388">
    <property type="entry name" value="WH-like_DNA-bd_sf"/>
</dbReference>
<evidence type="ECO:0000259" key="1">
    <source>
        <dbReference type="PROSITE" id="PS50043"/>
    </source>
</evidence>
<dbReference type="InterPro" id="IPR000792">
    <property type="entry name" value="Tscrpt_reg_LuxR_C"/>
</dbReference>
<dbReference type="SUPFAM" id="SSF46894">
    <property type="entry name" value="C-terminal effector domain of the bipartite response regulators"/>
    <property type="match status" value="1"/>
</dbReference>
<dbReference type="InterPro" id="IPR016032">
    <property type="entry name" value="Sig_transdc_resp-reg_C-effctor"/>
</dbReference>
<gene>
    <name evidence="2" type="ORF">ABIE21_003653</name>
</gene>
<feature type="domain" description="HTH luxR-type" evidence="1">
    <location>
        <begin position="879"/>
        <end position="944"/>
    </location>
</feature>
<protein>
    <submittedName>
        <fullName evidence="2">DNA-binding CsgD family transcriptional regulator</fullName>
    </submittedName>
</protein>
<organism evidence="2 3">
    <name type="scientific">Conyzicola nivalis</name>
    <dbReference type="NCBI Taxonomy" id="1477021"/>
    <lineage>
        <taxon>Bacteria</taxon>
        <taxon>Bacillati</taxon>
        <taxon>Actinomycetota</taxon>
        <taxon>Actinomycetes</taxon>
        <taxon>Micrococcales</taxon>
        <taxon>Microbacteriaceae</taxon>
        <taxon>Conyzicola</taxon>
    </lineage>
</organism>
<dbReference type="SUPFAM" id="SSF52540">
    <property type="entry name" value="P-loop containing nucleoside triphosphate hydrolases"/>
    <property type="match status" value="1"/>
</dbReference>
<dbReference type="SMART" id="SM00421">
    <property type="entry name" value="HTH_LUXR"/>
    <property type="match status" value="1"/>
</dbReference>
<dbReference type="InterPro" id="IPR053159">
    <property type="entry name" value="Hybrid_Histidine_Kinase"/>
</dbReference>
<dbReference type="PROSITE" id="PS00622">
    <property type="entry name" value="HTH_LUXR_1"/>
    <property type="match status" value="1"/>
</dbReference>
<dbReference type="GO" id="GO:0003677">
    <property type="term" value="F:DNA binding"/>
    <property type="evidence" value="ECO:0007669"/>
    <property type="project" value="UniProtKB-KW"/>
</dbReference>
<comment type="caution">
    <text evidence="2">The sequence shown here is derived from an EMBL/GenBank/DDBJ whole genome shotgun (WGS) entry which is preliminary data.</text>
</comment>